<keyword evidence="3" id="KW-1185">Reference proteome</keyword>
<proteinExistence type="predicted"/>
<organism evidence="2 3">
    <name type="scientific">Haemaphysalis longicornis</name>
    <name type="common">Bush tick</name>
    <dbReference type="NCBI Taxonomy" id="44386"/>
    <lineage>
        <taxon>Eukaryota</taxon>
        <taxon>Metazoa</taxon>
        <taxon>Ecdysozoa</taxon>
        <taxon>Arthropoda</taxon>
        <taxon>Chelicerata</taxon>
        <taxon>Arachnida</taxon>
        <taxon>Acari</taxon>
        <taxon>Parasitiformes</taxon>
        <taxon>Ixodida</taxon>
        <taxon>Ixodoidea</taxon>
        <taxon>Ixodidae</taxon>
        <taxon>Haemaphysalinae</taxon>
        <taxon>Haemaphysalis</taxon>
    </lineage>
</organism>
<dbReference type="AlphaFoldDB" id="A0A9J6FNV6"/>
<evidence type="ECO:0000256" key="1">
    <source>
        <dbReference type="SAM" id="MobiDB-lite"/>
    </source>
</evidence>
<protein>
    <submittedName>
        <fullName evidence="2">Uncharacterized protein</fullName>
    </submittedName>
</protein>
<sequence length="80" mass="9243">MCELHFDVMYIFRNIEHTVNGEVVTIYKGRPLLHLENLPTQFPSPPKYQPKQLSHAGSVKREAHPRPHPAIKTLRMVTSL</sequence>
<accession>A0A9J6FNV6</accession>
<gene>
    <name evidence="2" type="ORF">HPB48_013475</name>
</gene>
<feature type="region of interest" description="Disordered" evidence="1">
    <location>
        <begin position="41"/>
        <end position="69"/>
    </location>
</feature>
<dbReference type="Proteomes" id="UP000821853">
    <property type="component" value="Chromosome 2"/>
</dbReference>
<dbReference type="VEuPathDB" id="VectorBase:HLOH_053358"/>
<dbReference type="EMBL" id="JABSTR010000004">
    <property type="protein sequence ID" value="KAH9367894.1"/>
    <property type="molecule type" value="Genomic_DNA"/>
</dbReference>
<evidence type="ECO:0000313" key="2">
    <source>
        <dbReference type="EMBL" id="KAH9367894.1"/>
    </source>
</evidence>
<reference evidence="2 3" key="1">
    <citation type="journal article" date="2020" name="Cell">
        <title>Large-Scale Comparative Analyses of Tick Genomes Elucidate Their Genetic Diversity and Vector Capacities.</title>
        <authorList>
            <consortium name="Tick Genome and Microbiome Consortium (TIGMIC)"/>
            <person name="Jia N."/>
            <person name="Wang J."/>
            <person name="Shi W."/>
            <person name="Du L."/>
            <person name="Sun Y."/>
            <person name="Zhan W."/>
            <person name="Jiang J.F."/>
            <person name="Wang Q."/>
            <person name="Zhang B."/>
            <person name="Ji P."/>
            <person name="Bell-Sakyi L."/>
            <person name="Cui X.M."/>
            <person name="Yuan T.T."/>
            <person name="Jiang B.G."/>
            <person name="Yang W.F."/>
            <person name="Lam T.T."/>
            <person name="Chang Q.C."/>
            <person name="Ding S.J."/>
            <person name="Wang X.J."/>
            <person name="Zhu J.G."/>
            <person name="Ruan X.D."/>
            <person name="Zhao L."/>
            <person name="Wei J.T."/>
            <person name="Ye R.Z."/>
            <person name="Que T.C."/>
            <person name="Du C.H."/>
            <person name="Zhou Y.H."/>
            <person name="Cheng J.X."/>
            <person name="Dai P.F."/>
            <person name="Guo W.B."/>
            <person name="Han X.H."/>
            <person name="Huang E.J."/>
            <person name="Li L.F."/>
            <person name="Wei W."/>
            <person name="Gao Y.C."/>
            <person name="Liu J.Z."/>
            <person name="Shao H.Z."/>
            <person name="Wang X."/>
            <person name="Wang C.C."/>
            <person name="Yang T.C."/>
            <person name="Huo Q.B."/>
            <person name="Li W."/>
            <person name="Chen H.Y."/>
            <person name="Chen S.E."/>
            <person name="Zhou L.G."/>
            <person name="Ni X.B."/>
            <person name="Tian J.H."/>
            <person name="Sheng Y."/>
            <person name="Liu T."/>
            <person name="Pan Y.S."/>
            <person name="Xia L.Y."/>
            <person name="Li J."/>
            <person name="Zhao F."/>
            <person name="Cao W.C."/>
        </authorList>
    </citation>
    <scope>NUCLEOTIDE SEQUENCE [LARGE SCALE GENOMIC DNA]</scope>
    <source>
        <strain evidence="2">HaeL-2018</strain>
    </source>
</reference>
<name>A0A9J6FNV6_HAELO</name>
<evidence type="ECO:0000313" key="3">
    <source>
        <dbReference type="Proteomes" id="UP000821853"/>
    </source>
</evidence>
<comment type="caution">
    <text evidence="2">The sequence shown here is derived from an EMBL/GenBank/DDBJ whole genome shotgun (WGS) entry which is preliminary data.</text>
</comment>